<name>A0ABW2DNV6_9BACT</name>
<reference evidence="7" key="1">
    <citation type="journal article" date="2019" name="Int. J. Syst. Evol. Microbiol.">
        <title>The Global Catalogue of Microorganisms (GCM) 10K type strain sequencing project: providing services to taxonomists for standard genome sequencing and annotation.</title>
        <authorList>
            <consortium name="The Broad Institute Genomics Platform"/>
            <consortium name="The Broad Institute Genome Sequencing Center for Infectious Disease"/>
            <person name="Wu L."/>
            <person name="Ma J."/>
        </authorList>
    </citation>
    <scope>NUCLEOTIDE SEQUENCE [LARGE SCALE GENOMIC DNA]</scope>
    <source>
        <strain evidence="7">CGMCC 4.7393</strain>
    </source>
</reference>
<feature type="transmembrane region" description="Helical" evidence="4">
    <location>
        <begin position="203"/>
        <end position="222"/>
    </location>
</feature>
<evidence type="ECO:0000256" key="1">
    <source>
        <dbReference type="ARBA" id="ARBA00022692"/>
    </source>
</evidence>
<dbReference type="PROSITE" id="PS50850">
    <property type="entry name" value="MFS"/>
    <property type="match status" value="1"/>
</dbReference>
<proteinExistence type="predicted"/>
<feature type="transmembrane region" description="Helical" evidence="4">
    <location>
        <begin position="63"/>
        <end position="80"/>
    </location>
</feature>
<dbReference type="InterPro" id="IPR036259">
    <property type="entry name" value="MFS_trans_sf"/>
</dbReference>
<feature type="transmembrane region" description="Helical" evidence="4">
    <location>
        <begin position="264"/>
        <end position="281"/>
    </location>
</feature>
<keyword evidence="1 4" id="KW-0812">Transmembrane</keyword>
<keyword evidence="2 4" id="KW-1133">Transmembrane helix</keyword>
<dbReference type="SUPFAM" id="SSF103473">
    <property type="entry name" value="MFS general substrate transporter"/>
    <property type="match status" value="1"/>
</dbReference>
<keyword evidence="3 4" id="KW-0472">Membrane</keyword>
<evidence type="ECO:0000259" key="5">
    <source>
        <dbReference type="PROSITE" id="PS50850"/>
    </source>
</evidence>
<feature type="transmembrane region" description="Helical" evidence="4">
    <location>
        <begin position="234"/>
        <end position="252"/>
    </location>
</feature>
<feature type="transmembrane region" description="Helical" evidence="4">
    <location>
        <begin position="150"/>
        <end position="170"/>
    </location>
</feature>
<keyword evidence="7" id="KW-1185">Reference proteome</keyword>
<sequence length="379" mass="40981">MTIGAGLVVANIYYNQPLLGDIARTFNTTEAKAGSIAMYTQVGYALGLLLLVPMGDMLQRKRLIMSDFAFIIGSLLLGAFSPNIYVLMGASLLIGISSVIPQLFIPLAAHLAKPEERGKVVGTVLSGLLIGILLSRTLSGFVGAHLGWRAMFLIAAGLMALLWIALLRLLPEVHPDYKGTYRSLMASLWPLFRQEPLLRLSSIRGGLLFGSFSAFWSTLVFHLEAPPFNAGSDVAGAFGLIGAVGAFAAPVVGRLSDKVNTKNLVTAMISLVVFSFVLYGVFSTSMFWLIAGVILMDLGLQAAHTSNQTTIFALNPQARNRLNTVYMFTYFVGGALGTFLASHAWVRWQWMGVVATGLLLSSLSLLVHLFFSRKKKNVS</sequence>
<dbReference type="InterPro" id="IPR020846">
    <property type="entry name" value="MFS_dom"/>
</dbReference>
<dbReference type="EMBL" id="JBHSYQ010000015">
    <property type="protein sequence ID" value="MFC6999395.1"/>
    <property type="molecule type" value="Genomic_DNA"/>
</dbReference>
<feature type="transmembrane region" description="Helical" evidence="4">
    <location>
        <begin position="287"/>
        <end position="304"/>
    </location>
</feature>
<feature type="transmembrane region" description="Helical" evidence="4">
    <location>
        <begin position="350"/>
        <end position="371"/>
    </location>
</feature>
<feature type="transmembrane region" description="Helical" evidence="4">
    <location>
        <begin position="120"/>
        <end position="138"/>
    </location>
</feature>
<feature type="domain" description="Major facilitator superfamily (MFS) profile" evidence="5">
    <location>
        <begin position="1"/>
        <end position="376"/>
    </location>
</feature>
<dbReference type="PANTHER" id="PTHR42910">
    <property type="entry name" value="TRANSPORTER SCO4007-RELATED"/>
    <property type="match status" value="1"/>
</dbReference>
<dbReference type="Pfam" id="PF07690">
    <property type="entry name" value="MFS_1"/>
    <property type="match status" value="1"/>
</dbReference>
<feature type="transmembrane region" description="Helical" evidence="4">
    <location>
        <begin position="86"/>
        <end position="108"/>
    </location>
</feature>
<evidence type="ECO:0000313" key="6">
    <source>
        <dbReference type="EMBL" id="MFC6999395.1"/>
    </source>
</evidence>
<protein>
    <submittedName>
        <fullName evidence="6">MFS transporter</fullName>
    </submittedName>
</protein>
<organism evidence="6 7">
    <name type="scientific">Rufibacter roseus</name>
    <dbReference type="NCBI Taxonomy" id="1567108"/>
    <lineage>
        <taxon>Bacteria</taxon>
        <taxon>Pseudomonadati</taxon>
        <taxon>Bacteroidota</taxon>
        <taxon>Cytophagia</taxon>
        <taxon>Cytophagales</taxon>
        <taxon>Hymenobacteraceae</taxon>
        <taxon>Rufibacter</taxon>
    </lineage>
</organism>
<dbReference type="PANTHER" id="PTHR42910:SF1">
    <property type="entry name" value="MAJOR FACILITATOR SUPERFAMILY (MFS) PROFILE DOMAIN-CONTAINING PROTEIN"/>
    <property type="match status" value="1"/>
</dbReference>
<evidence type="ECO:0000256" key="2">
    <source>
        <dbReference type="ARBA" id="ARBA00022989"/>
    </source>
</evidence>
<dbReference type="Proteomes" id="UP001596405">
    <property type="component" value="Unassembled WGS sequence"/>
</dbReference>
<dbReference type="Gene3D" id="1.20.1250.20">
    <property type="entry name" value="MFS general substrate transporter like domains"/>
    <property type="match status" value="1"/>
</dbReference>
<dbReference type="CDD" id="cd17324">
    <property type="entry name" value="MFS_NepI_like"/>
    <property type="match status" value="1"/>
</dbReference>
<dbReference type="InterPro" id="IPR011701">
    <property type="entry name" value="MFS"/>
</dbReference>
<dbReference type="RefSeq" id="WP_066616058.1">
    <property type="nucleotide sequence ID" value="NZ_LRML01000002.1"/>
</dbReference>
<accession>A0ABW2DNV6</accession>
<feature type="transmembrane region" description="Helical" evidence="4">
    <location>
        <begin position="325"/>
        <end position="344"/>
    </location>
</feature>
<comment type="caution">
    <text evidence="6">The sequence shown here is derived from an EMBL/GenBank/DDBJ whole genome shotgun (WGS) entry which is preliminary data.</text>
</comment>
<evidence type="ECO:0000256" key="4">
    <source>
        <dbReference type="SAM" id="Phobius"/>
    </source>
</evidence>
<evidence type="ECO:0000313" key="7">
    <source>
        <dbReference type="Proteomes" id="UP001596405"/>
    </source>
</evidence>
<evidence type="ECO:0000256" key="3">
    <source>
        <dbReference type="ARBA" id="ARBA00023136"/>
    </source>
</evidence>
<feature type="transmembrane region" description="Helical" evidence="4">
    <location>
        <begin position="33"/>
        <end position="51"/>
    </location>
</feature>
<gene>
    <name evidence="6" type="ORF">ACFQHR_17295</name>
</gene>